<sequence length="47" mass="5434">MNVMVFNGSDLCFQNISIKCTFTSWKLKEQVCGRYDLSKLYIVPVTI</sequence>
<dbReference type="EMBL" id="GBXM01078920">
    <property type="protein sequence ID" value="JAH29657.1"/>
    <property type="molecule type" value="Transcribed_RNA"/>
</dbReference>
<accession>A0A0E9RLF9</accession>
<name>A0A0E9RLF9_ANGAN</name>
<dbReference type="AlphaFoldDB" id="A0A0E9RLF9"/>
<reference evidence="1" key="2">
    <citation type="journal article" date="2015" name="Fish Shellfish Immunol.">
        <title>Early steps in the European eel (Anguilla anguilla)-Vibrio vulnificus interaction in the gills: Role of the RtxA13 toxin.</title>
        <authorList>
            <person name="Callol A."/>
            <person name="Pajuelo D."/>
            <person name="Ebbesson L."/>
            <person name="Teles M."/>
            <person name="MacKenzie S."/>
            <person name="Amaro C."/>
        </authorList>
    </citation>
    <scope>NUCLEOTIDE SEQUENCE</scope>
</reference>
<proteinExistence type="predicted"/>
<organism evidence="1">
    <name type="scientific">Anguilla anguilla</name>
    <name type="common">European freshwater eel</name>
    <name type="synonym">Muraena anguilla</name>
    <dbReference type="NCBI Taxonomy" id="7936"/>
    <lineage>
        <taxon>Eukaryota</taxon>
        <taxon>Metazoa</taxon>
        <taxon>Chordata</taxon>
        <taxon>Craniata</taxon>
        <taxon>Vertebrata</taxon>
        <taxon>Euteleostomi</taxon>
        <taxon>Actinopterygii</taxon>
        <taxon>Neopterygii</taxon>
        <taxon>Teleostei</taxon>
        <taxon>Anguilliformes</taxon>
        <taxon>Anguillidae</taxon>
        <taxon>Anguilla</taxon>
    </lineage>
</organism>
<evidence type="ECO:0000313" key="1">
    <source>
        <dbReference type="EMBL" id="JAH29657.1"/>
    </source>
</evidence>
<reference evidence="1" key="1">
    <citation type="submission" date="2014-11" db="EMBL/GenBank/DDBJ databases">
        <authorList>
            <person name="Amaro Gonzalez C."/>
        </authorList>
    </citation>
    <scope>NUCLEOTIDE SEQUENCE</scope>
</reference>
<protein>
    <submittedName>
        <fullName evidence="1">Uncharacterized protein</fullName>
    </submittedName>
</protein>